<dbReference type="PANTHER" id="PTHR43312:SF2">
    <property type="entry name" value="OXIDOREDUCTASE"/>
    <property type="match status" value="1"/>
</dbReference>
<dbReference type="GO" id="GO:0051536">
    <property type="term" value="F:iron-sulfur cluster binding"/>
    <property type="evidence" value="ECO:0007669"/>
    <property type="project" value="UniProtKB-KW"/>
</dbReference>
<dbReference type="PROSITE" id="PS51257">
    <property type="entry name" value="PROKAR_LIPOPROTEIN"/>
    <property type="match status" value="1"/>
</dbReference>
<evidence type="ECO:0000256" key="3">
    <source>
        <dbReference type="ARBA" id="ARBA00023014"/>
    </source>
</evidence>
<dbReference type="OrthoDB" id="9768793at2"/>
<proteinExistence type="predicted"/>
<evidence type="ECO:0000313" key="6">
    <source>
        <dbReference type="EMBL" id="RNM42517.1"/>
    </source>
</evidence>
<accession>A0A3N0J031</accession>
<evidence type="ECO:0000259" key="4">
    <source>
        <dbReference type="PROSITE" id="PS51379"/>
    </source>
</evidence>
<dbReference type="Pfam" id="PF13187">
    <property type="entry name" value="Fer4_9"/>
    <property type="match status" value="1"/>
</dbReference>
<dbReference type="InterPro" id="IPR036812">
    <property type="entry name" value="NAD(P)_OxRdtase_dom_sf"/>
</dbReference>
<reference evidence="6" key="3">
    <citation type="journal article" date="2019" name="Microbiol. Resour. Announc.">
        <title>Draft Genome Sequences of Type Strains of Gordonibacter faecihominis, Paraeggerthella hongkongensis, Parvibacter caecicola,Slackia equolifaciens, Slackia faecicanis, and Slackia isoflavoniconvertens.</title>
        <authorList>
            <person name="Danylec N."/>
            <person name="Stoll D.A."/>
            <person name="Dotsch A."/>
            <person name="Huch M."/>
        </authorList>
    </citation>
    <scope>NUCLEOTIDE SEQUENCE</scope>
    <source>
        <strain evidence="6">DSM 16107</strain>
    </source>
</reference>
<dbReference type="InterPro" id="IPR023210">
    <property type="entry name" value="NADP_OxRdtase_dom"/>
</dbReference>
<dbReference type="Gene3D" id="3.20.20.100">
    <property type="entry name" value="NADP-dependent oxidoreductase domain"/>
    <property type="match status" value="1"/>
</dbReference>
<dbReference type="SUPFAM" id="SSF46548">
    <property type="entry name" value="alpha-helical ferredoxin"/>
    <property type="match status" value="1"/>
</dbReference>
<dbReference type="InterPro" id="IPR017896">
    <property type="entry name" value="4Fe4S_Fe-S-bd"/>
</dbReference>
<dbReference type="Proteomes" id="UP000253817">
    <property type="component" value="Unassembled WGS sequence"/>
</dbReference>
<dbReference type="EMBL" id="QICC01000011">
    <property type="protein sequence ID" value="RNM42517.1"/>
    <property type="molecule type" value="Genomic_DNA"/>
</dbReference>
<evidence type="ECO:0000256" key="2">
    <source>
        <dbReference type="ARBA" id="ARBA00023004"/>
    </source>
</evidence>
<keyword evidence="3" id="KW-0411">Iron-sulfur</keyword>
<dbReference type="GO" id="GO:0046872">
    <property type="term" value="F:metal ion binding"/>
    <property type="evidence" value="ECO:0007669"/>
    <property type="project" value="UniProtKB-KW"/>
</dbReference>
<evidence type="ECO:0000313" key="8">
    <source>
        <dbReference type="Proteomes" id="UP000270112"/>
    </source>
</evidence>
<dbReference type="CDD" id="cd19096">
    <property type="entry name" value="AKR_Fe-S_oxidoreductase"/>
    <property type="match status" value="1"/>
</dbReference>
<dbReference type="SUPFAM" id="SSF51430">
    <property type="entry name" value="NAD(P)-linked oxidoreductase"/>
    <property type="match status" value="1"/>
</dbReference>
<sequence>MQYRTDPRSGNTLSALGFGCMRFPSSALGRIDMKAAEALVLDAVEQGVNYFDTAYLYRGNEEAVGAILEEHNLRDRIFLATKLPHANCTAYKDFDRYFDEQKERLRTDRIDYYLIHNIMSCEQWERLVALGIERWIAEKKRTGEILRIGFSYHGSQGDFGRVLDAYDWDFCQIQYNYVNVNYQAGRAGLKRAAEKGLPVFVMEPLLGGKLTGGLPPQAAAALKRADAQRTAAEWGLRWVWNHPEVTMVLSGMNEASQIAQNVAAAERALPGAMTADELAVVDEVVRIFNDINKVPCTGCNYCMPCPKGLNIPGCFSAYNASYALGWYDGVKQYVLCSGGMGGDTRWASDCIECGACAKHCPQGIAIPEELKRVRKRLQPAILPPALKVGSRFLR</sequence>
<dbReference type="Pfam" id="PF00248">
    <property type="entry name" value="Aldo_ket_red"/>
    <property type="match status" value="1"/>
</dbReference>
<dbReference type="EMBL" id="PPTT01000008">
    <property type="protein sequence ID" value="RDB69622.1"/>
    <property type="molecule type" value="Genomic_DNA"/>
</dbReference>
<reference evidence="8" key="2">
    <citation type="submission" date="2018-05" db="EMBL/GenBank/DDBJ databases">
        <title>Genome Sequencing of selected type strains of the family Eggerthellaceae.</title>
        <authorList>
            <person name="Danylec N."/>
            <person name="Stoll D.A."/>
            <person name="Doetsch A."/>
            <person name="Huch M."/>
        </authorList>
    </citation>
    <scope>NUCLEOTIDE SEQUENCE [LARGE SCALE GENOMIC DNA]</scope>
    <source>
        <strain evidence="8">DSM 16107</strain>
    </source>
</reference>
<name>A0A3N0J031_9ACTN</name>
<dbReference type="InterPro" id="IPR053135">
    <property type="entry name" value="AKR2_Oxidoreductase"/>
</dbReference>
<comment type="caution">
    <text evidence="6">The sequence shown here is derived from an EMBL/GenBank/DDBJ whole genome shotgun (WGS) entry which is preliminary data.</text>
</comment>
<dbReference type="PROSITE" id="PS00198">
    <property type="entry name" value="4FE4S_FER_1"/>
    <property type="match status" value="1"/>
</dbReference>
<dbReference type="Proteomes" id="UP000270112">
    <property type="component" value="Unassembled WGS sequence"/>
</dbReference>
<keyword evidence="2" id="KW-0408">Iron</keyword>
<dbReference type="InterPro" id="IPR017900">
    <property type="entry name" value="4Fe4S_Fe_S_CS"/>
</dbReference>
<keyword evidence="1" id="KW-0479">Metal-binding</keyword>
<reference evidence="5 7" key="1">
    <citation type="journal article" date="2018" name="Elife">
        <title>Discovery and characterization of a prevalent human gut bacterial enzyme sufficient for the inactivation of a family of plant toxins.</title>
        <authorList>
            <person name="Koppel N."/>
            <person name="Bisanz J.E."/>
            <person name="Pandelia M.E."/>
            <person name="Turnbaugh P.J."/>
            <person name="Balskus E.P."/>
        </authorList>
    </citation>
    <scope>NUCLEOTIDE SEQUENCE [LARGE SCALE GENOMIC DNA]</scope>
    <source>
        <strain evidence="5 7">DSM 16107</strain>
    </source>
</reference>
<dbReference type="AlphaFoldDB" id="A0A3N0J031"/>
<organism evidence="6 8">
    <name type="scientific">Eggerthella sinensis</name>
    <dbReference type="NCBI Taxonomy" id="242230"/>
    <lineage>
        <taxon>Bacteria</taxon>
        <taxon>Bacillati</taxon>
        <taxon>Actinomycetota</taxon>
        <taxon>Coriobacteriia</taxon>
        <taxon>Eggerthellales</taxon>
        <taxon>Eggerthellaceae</taxon>
        <taxon>Eggerthella</taxon>
    </lineage>
</organism>
<evidence type="ECO:0000313" key="5">
    <source>
        <dbReference type="EMBL" id="RDB69622.1"/>
    </source>
</evidence>
<feature type="domain" description="4Fe-4S ferredoxin-type" evidence="4">
    <location>
        <begin position="342"/>
        <end position="370"/>
    </location>
</feature>
<evidence type="ECO:0000313" key="7">
    <source>
        <dbReference type="Proteomes" id="UP000253817"/>
    </source>
</evidence>
<evidence type="ECO:0000256" key="1">
    <source>
        <dbReference type="ARBA" id="ARBA00022723"/>
    </source>
</evidence>
<dbReference type="PANTHER" id="PTHR43312">
    <property type="entry name" value="D-THREO-ALDOSE 1-DEHYDROGENASE"/>
    <property type="match status" value="1"/>
</dbReference>
<keyword evidence="7" id="KW-1185">Reference proteome</keyword>
<dbReference type="RefSeq" id="WP_114545825.1">
    <property type="nucleotide sequence ID" value="NZ_PPTT01000008.1"/>
</dbReference>
<protein>
    <submittedName>
        <fullName evidence="6">Aldo/keto reductase</fullName>
    </submittedName>
</protein>
<dbReference type="PROSITE" id="PS51379">
    <property type="entry name" value="4FE4S_FER_2"/>
    <property type="match status" value="1"/>
</dbReference>
<gene>
    <name evidence="5" type="ORF">C1876_06080</name>
    <name evidence="6" type="ORF">DMP09_04580</name>
</gene>